<dbReference type="InterPro" id="IPR035965">
    <property type="entry name" value="PAS-like_dom_sf"/>
</dbReference>
<dbReference type="RefSeq" id="WP_168433391.1">
    <property type="nucleotide sequence ID" value="NZ_CAAHFH010000002.1"/>
</dbReference>
<dbReference type="Pfam" id="PF07730">
    <property type="entry name" value="HisKA_3"/>
    <property type="match status" value="1"/>
</dbReference>
<dbReference type="GO" id="GO:0000155">
    <property type="term" value="F:phosphorelay sensor kinase activity"/>
    <property type="evidence" value="ECO:0007669"/>
    <property type="project" value="InterPro"/>
</dbReference>
<sequence>MKRLRTRQSASVALSYGAGRRKYLYVLPYECKRGKWRFACVQAATPPPDPDAAESLCACAMADDRVCLVLTDASHAIRSVSSRVPGAFGYTSESLVGMNLSDVFSEADMSVITHCSPDTNESIQSIIFQCLDGSRRDVEIKKFSAPDHFLLYGIFDNSPPKFNEELAEAGTRERRRIGQDLHDSIGQLMTGISLLSRSLANNFKRECNPGAADAMQVSDLAATRSAGFHAV</sequence>
<keyword evidence="3" id="KW-1185">Reference proteome</keyword>
<evidence type="ECO:0000313" key="2">
    <source>
        <dbReference type="EMBL" id="VGO21420.1"/>
    </source>
</evidence>
<gene>
    <name evidence="2" type="ORF">SCARR_03493</name>
</gene>
<dbReference type="InterPro" id="IPR000014">
    <property type="entry name" value="PAS"/>
</dbReference>
<feature type="domain" description="Signal transduction histidine kinase subgroup 3 dimerisation and phosphoacceptor" evidence="1">
    <location>
        <begin position="173"/>
        <end position="221"/>
    </location>
</feature>
<dbReference type="Proteomes" id="UP000346198">
    <property type="component" value="Unassembled WGS sequence"/>
</dbReference>
<evidence type="ECO:0000313" key="3">
    <source>
        <dbReference type="Proteomes" id="UP000346198"/>
    </source>
</evidence>
<reference evidence="2 3" key="1">
    <citation type="submission" date="2019-04" db="EMBL/GenBank/DDBJ databases">
        <authorList>
            <person name="Van Vliet M D."/>
        </authorList>
    </citation>
    <scope>NUCLEOTIDE SEQUENCE [LARGE SCALE GENOMIC DNA]</scope>
    <source>
        <strain evidence="2 3">F21</strain>
    </source>
</reference>
<protein>
    <recommendedName>
        <fullName evidence="1">Signal transduction histidine kinase subgroup 3 dimerisation and phosphoacceptor domain-containing protein</fullName>
    </recommendedName>
</protein>
<dbReference type="GO" id="GO:0016020">
    <property type="term" value="C:membrane"/>
    <property type="evidence" value="ECO:0007669"/>
    <property type="project" value="InterPro"/>
</dbReference>
<name>A0A6C2UMB5_9BACT</name>
<organism evidence="2 3">
    <name type="scientific">Pontiella sulfatireligans</name>
    <dbReference type="NCBI Taxonomy" id="2750658"/>
    <lineage>
        <taxon>Bacteria</taxon>
        <taxon>Pseudomonadati</taxon>
        <taxon>Kiritimatiellota</taxon>
        <taxon>Kiritimatiellia</taxon>
        <taxon>Kiritimatiellales</taxon>
        <taxon>Pontiellaceae</taxon>
        <taxon>Pontiella</taxon>
    </lineage>
</organism>
<accession>A0A6C2UMB5</accession>
<dbReference type="NCBIfam" id="TIGR00229">
    <property type="entry name" value="sensory_box"/>
    <property type="match status" value="1"/>
</dbReference>
<dbReference type="AlphaFoldDB" id="A0A6C2UMB5"/>
<evidence type="ECO:0000259" key="1">
    <source>
        <dbReference type="Pfam" id="PF07730"/>
    </source>
</evidence>
<proteinExistence type="predicted"/>
<dbReference type="Gene3D" id="1.20.5.1930">
    <property type="match status" value="1"/>
</dbReference>
<dbReference type="SUPFAM" id="SSF55785">
    <property type="entry name" value="PYP-like sensor domain (PAS domain)"/>
    <property type="match status" value="1"/>
</dbReference>
<dbReference type="InterPro" id="IPR011712">
    <property type="entry name" value="Sig_transdc_His_kin_sub3_dim/P"/>
</dbReference>
<dbReference type="EMBL" id="CAAHFH010000002">
    <property type="protein sequence ID" value="VGO21420.1"/>
    <property type="molecule type" value="Genomic_DNA"/>
</dbReference>
<dbReference type="GO" id="GO:0046983">
    <property type="term" value="F:protein dimerization activity"/>
    <property type="evidence" value="ECO:0007669"/>
    <property type="project" value="InterPro"/>
</dbReference>